<dbReference type="Proteomes" id="UP000046392">
    <property type="component" value="Unplaced"/>
</dbReference>
<sequence length="131" mass="14908">MNIFWNTAYIMFFFTLNIQFKKVNSYVVAEVEGKYDCSTDCQETITYQLKVCKGDCNSNKKRVKKRIISKTSSGSYKLYISFSSSKRSTSTFQQNCIVPTEDCNANSGISRDALATRHYSTLNLNLLKCGN</sequence>
<name>A0A0N5CIU5_STREA</name>
<dbReference type="WBParaSite" id="SPAL_0001775000.1">
    <property type="protein sequence ID" value="SPAL_0001775000.1"/>
    <property type="gene ID" value="SPAL_0001775000"/>
</dbReference>
<keyword evidence="1" id="KW-0732">Signal</keyword>
<protein>
    <submittedName>
        <fullName evidence="3">Uncharacterized protein</fullName>
    </submittedName>
</protein>
<evidence type="ECO:0000256" key="1">
    <source>
        <dbReference type="SAM" id="SignalP"/>
    </source>
</evidence>
<keyword evidence="2" id="KW-1185">Reference proteome</keyword>
<organism evidence="2 3">
    <name type="scientific">Strongyloides papillosus</name>
    <name type="common">Intestinal threadworm</name>
    <dbReference type="NCBI Taxonomy" id="174720"/>
    <lineage>
        <taxon>Eukaryota</taxon>
        <taxon>Metazoa</taxon>
        <taxon>Ecdysozoa</taxon>
        <taxon>Nematoda</taxon>
        <taxon>Chromadorea</taxon>
        <taxon>Rhabditida</taxon>
        <taxon>Tylenchina</taxon>
        <taxon>Panagrolaimomorpha</taxon>
        <taxon>Strongyloidoidea</taxon>
        <taxon>Strongyloididae</taxon>
        <taxon>Strongyloides</taxon>
    </lineage>
</organism>
<dbReference type="AlphaFoldDB" id="A0A0N5CIU5"/>
<evidence type="ECO:0000313" key="3">
    <source>
        <dbReference type="WBParaSite" id="SPAL_0001775000.1"/>
    </source>
</evidence>
<evidence type="ECO:0000313" key="2">
    <source>
        <dbReference type="Proteomes" id="UP000046392"/>
    </source>
</evidence>
<accession>A0A0N5CIU5</accession>
<proteinExistence type="predicted"/>
<reference evidence="3" key="1">
    <citation type="submission" date="2017-02" db="UniProtKB">
        <authorList>
            <consortium name="WormBaseParasite"/>
        </authorList>
    </citation>
    <scope>IDENTIFICATION</scope>
</reference>
<feature type="chain" id="PRO_5005895935" evidence="1">
    <location>
        <begin position="26"/>
        <end position="131"/>
    </location>
</feature>
<feature type="signal peptide" evidence="1">
    <location>
        <begin position="1"/>
        <end position="25"/>
    </location>
</feature>